<comment type="caution">
    <text evidence="1">The sequence shown here is derived from an EMBL/GenBank/DDBJ whole genome shotgun (WGS) entry which is preliminary data.</text>
</comment>
<organism evidence="1 2">
    <name type="scientific">Streptomyces pilosus</name>
    <dbReference type="NCBI Taxonomy" id="28893"/>
    <lineage>
        <taxon>Bacteria</taxon>
        <taxon>Bacillati</taxon>
        <taxon>Actinomycetota</taxon>
        <taxon>Actinomycetes</taxon>
        <taxon>Kitasatosporales</taxon>
        <taxon>Streptomycetaceae</taxon>
        <taxon>Streptomyces</taxon>
    </lineage>
</organism>
<name>A0A918BTK2_9ACTN</name>
<sequence>MPSGSVAKLTMWVPPYAVRPVSLATCWLSLTTASGSGTKVSSMPLRVRTTPGGPALEHASISTAWSSGSCARLGRRLSIRPVSRWWVWCLGSVVVGTRVAPGRAWALKTYTGLPANGTGSSSLTASLVTGL</sequence>
<gene>
    <name evidence="1" type="ORF">GCM10010280_43460</name>
</gene>
<reference evidence="1" key="2">
    <citation type="submission" date="2020-09" db="EMBL/GenBank/DDBJ databases">
        <authorList>
            <person name="Sun Q."/>
            <person name="Ohkuma M."/>
        </authorList>
    </citation>
    <scope>NUCLEOTIDE SEQUENCE</scope>
    <source>
        <strain evidence="1">JCM 4403</strain>
    </source>
</reference>
<proteinExistence type="predicted"/>
<dbReference type="EMBL" id="BMTU01000008">
    <property type="protein sequence ID" value="GGQ91081.1"/>
    <property type="molecule type" value="Genomic_DNA"/>
</dbReference>
<keyword evidence="2" id="KW-1185">Reference proteome</keyword>
<accession>A0A918BTK2</accession>
<dbReference type="AlphaFoldDB" id="A0A918BTK2"/>
<dbReference type="Proteomes" id="UP000656732">
    <property type="component" value="Unassembled WGS sequence"/>
</dbReference>
<reference evidence="1" key="1">
    <citation type="journal article" date="2014" name="Int. J. Syst. Evol. Microbiol.">
        <title>Complete genome sequence of Corynebacterium casei LMG S-19264T (=DSM 44701T), isolated from a smear-ripened cheese.</title>
        <authorList>
            <consortium name="US DOE Joint Genome Institute (JGI-PGF)"/>
            <person name="Walter F."/>
            <person name="Albersmeier A."/>
            <person name="Kalinowski J."/>
            <person name="Ruckert C."/>
        </authorList>
    </citation>
    <scope>NUCLEOTIDE SEQUENCE</scope>
    <source>
        <strain evidence="1">JCM 4403</strain>
    </source>
</reference>
<evidence type="ECO:0000313" key="2">
    <source>
        <dbReference type="Proteomes" id="UP000656732"/>
    </source>
</evidence>
<protein>
    <submittedName>
        <fullName evidence="1">Uncharacterized protein</fullName>
    </submittedName>
</protein>
<evidence type="ECO:0000313" key="1">
    <source>
        <dbReference type="EMBL" id="GGQ91081.1"/>
    </source>
</evidence>